<sequence>MARANATHASLRAPGIRGLAKTLVCPTYRRLIGLEPILRKAVPLLIIAFLAVIALASFIQARDSRQQAMQEAGRNLDLIVSAAAAQLSAIVAQSGRVPTRAAITAPEHTLLAVITPHGRLLNDNGDVAGLIGAIGDRVSGQLTVTVGGTAMLASIGTSESLRIVAARPIDDILEGWYALSGRLLVFTTTTGGVLLILGFAYYWQASRARRADDIYNNVRNRLETALSRGRSGLWDWDLEAGRVFWSDSMFHLLGYEPQDDLLVHSDIDRLIHIDDGGLRTLSAELLAKDPPLAIDRRFRMRCANGEWIYVRVRGELVYGPQGNKRLIGIVVDETEERRFAEHTKRADLRLRDAVETISEAFVLWDAGNRLVICNSKFQALHNLPDGLVRPGTHYSAIVEAGSQPVVRTNMSANAPIERGARTFEAQLQDGRWLTINERRTKDGGYVSVGTDITSLKEQQTRLMDSERSLIGMIADLKRSRQVLERQTQELAELAEKYAEEKIKAESANRAKSEFLANMSHELRTPLNAIIGFSELMENGTFGALGQPRYVGYCKDINDSGRYLLNFVDDILEMSKIEAGEVTLQRELVAVDRLLGDLLRSLRPETDAKKLSLHPSWSNGVNLQADRRALRLIMNNLLSNAIKFTPEGGRIGVRIRRHGSRVALYVEDSGIGIPAEAIGKLGRPFEQVQTQFTKTHKGSGLGLSIAKSLAELHGGSIRIRSAVGVGTVVMVVLPVEATRSPVQPTTPLLMRPTPRRAASAALLH</sequence>
<dbReference type="Gene3D" id="3.30.565.10">
    <property type="entry name" value="Histidine kinase-like ATPase, C-terminal domain"/>
    <property type="match status" value="1"/>
</dbReference>
<dbReference type="Pfam" id="PF08447">
    <property type="entry name" value="PAS_3"/>
    <property type="match status" value="1"/>
</dbReference>
<dbReference type="Gene3D" id="1.10.287.130">
    <property type="match status" value="1"/>
</dbReference>
<dbReference type="InterPro" id="IPR036890">
    <property type="entry name" value="HATPase_C_sf"/>
</dbReference>
<comment type="caution">
    <text evidence="9">The sequence shown here is derived from an EMBL/GenBank/DDBJ whole genome shotgun (WGS) entry which is preliminary data.</text>
</comment>
<evidence type="ECO:0000256" key="7">
    <source>
        <dbReference type="SAM" id="Phobius"/>
    </source>
</evidence>
<feature type="coiled-coil region" evidence="6">
    <location>
        <begin position="473"/>
        <end position="510"/>
    </location>
</feature>
<feature type="transmembrane region" description="Helical" evidence="7">
    <location>
        <begin position="183"/>
        <end position="203"/>
    </location>
</feature>
<dbReference type="Pfam" id="PF00512">
    <property type="entry name" value="HisKA"/>
    <property type="match status" value="1"/>
</dbReference>
<keyword evidence="10" id="KW-1185">Reference proteome</keyword>
<dbReference type="PRINTS" id="PR00344">
    <property type="entry name" value="BCTRLSENSOR"/>
</dbReference>
<keyword evidence="7" id="KW-0812">Transmembrane</keyword>
<keyword evidence="5" id="KW-0418">Kinase</keyword>
<keyword evidence="7" id="KW-1133">Transmembrane helix</keyword>
<proteinExistence type="predicted"/>
<dbReference type="GO" id="GO:0005524">
    <property type="term" value="F:ATP binding"/>
    <property type="evidence" value="ECO:0007669"/>
    <property type="project" value="UniProtKB-KW"/>
</dbReference>
<keyword evidence="9" id="KW-0547">Nucleotide-binding</keyword>
<dbReference type="PANTHER" id="PTHR43047:SF72">
    <property type="entry name" value="OSMOSENSING HISTIDINE PROTEIN KINASE SLN1"/>
    <property type="match status" value="1"/>
</dbReference>
<evidence type="ECO:0000256" key="3">
    <source>
        <dbReference type="ARBA" id="ARBA00022553"/>
    </source>
</evidence>
<dbReference type="SMART" id="SM00388">
    <property type="entry name" value="HisKA"/>
    <property type="match status" value="1"/>
</dbReference>
<dbReference type="Gene3D" id="3.30.450.20">
    <property type="entry name" value="PAS domain"/>
    <property type="match status" value="2"/>
</dbReference>
<dbReference type="PANTHER" id="PTHR43047">
    <property type="entry name" value="TWO-COMPONENT HISTIDINE PROTEIN KINASE"/>
    <property type="match status" value="1"/>
</dbReference>
<name>A0ABV3PKR2_9HYPH</name>
<comment type="catalytic activity">
    <reaction evidence="1">
        <text>ATP + protein L-histidine = ADP + protein N-phospho-L-histidine.</text>
        <dbReference type="EC" id="2.7.13.3"/>
    </reaction>
</comment>
<protein>
    <recommendedName>
        <fullName evidence="2">histidine kinase</fullName>
        <ecNumber evidence="2">2.7.13.3</ecNumber>
    </recommendedName>
</protein>
<dbReference type="RefSeq" id="WP_367624041.1">
    <property type="nucleotide sequence ID" value="NZ_JBFNQD010000003.1"/>
</dbReference>
<evidence type="ECO:0000256" key="6">
    <source>
        <dbReference type="SAM" id="Coils"/>
    </source>
</evidence>
<dbReference type="PROSITE" id="PS50109">
    <property type="entry name" value="HIS_KIN"/>
    <property type="match status" value="1"/>
</dbReference>
<dbReference type="CDD" id="cd00130">
    <property type="entry name" value="PAS"/>
    <property type="match status" value="1"/>
</dbReference>
<dbReference type="SUPFAM" id="SSF55874">
    <property type="entry name" value="ATPase domain of HSP90 chaperone/DNA topoisomerase II/histidine kinase"/>
    <property type="match status" value="1"/>
</dbReference>
<dbReference type="InterPro" id="IPR005467">
    <property type="entry name" value="His_kinase_dom"/>
</dbReference>
<dbReference type="Pfam" id="PF02518">
    <property type="entry name" value="HATPase_c"/>
    <property type="match status" value="1"/>
</dbReference>
<dbReference type="SMART" id="SM00387">
    <property type="entry name" value="HATPase_c"/>
    <property type="match status" value="1"/>
</dbReference>
<feature type="transmembrane region" description="Helical" evidence="7">
    <location>
        <begin position="41"/>
        <end position="59"/>
    </location>
</feature>
<evidence type="ECO:0000313" key="9">
    <source>
        <dbReference type="EMBL" id="MEW9306207.1"/>
    </source>
</evidence>
<dbReference type="Pfam" id="PF12860">
    <property type="entry name" value="PAS_7"/>
    <property type="match status" value="1"/>
</dbReference>
<keyword evidence="6" id="KW-0175">Coiled coil</keyword>
<evidence type="ECO:0000313" key="10">
    <source>
        <dbReference type="Proteomes" id="UP001555786"/>
    </source>
</evidence>
<evidence type="ECO:0000259" key="8">
    <source>
        <dbReference type="PROSITE" id="PS50109"/>
    </source>
</evidence>
<dbReference type="InterPro" id="IPR003594">
    <property type="entry name" value="HATPase_dom"/>
</dbReference>
<dbReference type="SUPFAM" id="SSF47384">
    <property type="entry name" value="Homodimeric domain of signal transducing histidine kinase"/>
    <property type="match status" value="1"/>
</dbReference>
<dbReference type="InterPro" id="IPR013655">
    <property type="entry name" value="PAS_fold_3"/>
</dbReference>
<keyword evidence="9" id="KW-0067">ATP-binding</keyword>
<evidence type="ECO:0000256" key="1">
    <source>
        <dbReference type="ARBA" id="ARBA00000085"/>
    </source>
</evidence>
<dbReference type="EC" id="2.7.13.3" evidence="2"/>
<keyword evidence="4" id="KW-0808">Transferase</keyword>
<dbReference type="SUPFAM" id="SSF55785">
    <property type="entry name" value="PYP-like sensor domain (PAS domain)"/>
    <property type="match status" value="2"/>
</dbReference>
<keyword evidence="7" id="KW-0472">Membrane</keyword>
<dbReference type="InterPro" id="IPR004358">
    <property type="entry name" value="Sig_transdc_His_kin-like_C"/>
</dbReference>
<dbReference type="InterPro" id="IPR035965">
    <property type="entry name" value="PAS-like_dom_sf"/>
</dbReference>
<evidence type="ECO:0000256" key="5">
    <source>
        <dbReference type="ARBA" id="ARBA00022777"/>
    </source>
</evidence>
<evidence type="ECO:0000256" key="4">
    <source>
        <dbReference type="ARBA" id="ARBA00022679"/>
    </source>
</evidence>
<evidence type="ECO:0000256" key="2">
    <source>
        <dbReference type="ARBA" id="ARBA00012438"/>
    </source>
</evidence>
<dbReference type="CDD" id="cd00082">
    <property type="entry name" value="HisKA"/>
    <property type="match status" value="1"/>
</dbReference>
<gene>
    <name evidence="9" type="ORF">ABXS05_11705</name>
</gene>
<organism evidence="9 10">
    <name type="scientific">Labrys neptuniae</name>
    <dbReference type="NCBI Taxonomy" id="376174"/>
    <lineage>
        <taxon>Bacteria</taxon>
        <taxon>Pseudomonadati</taxon>
        <taxon>Pseudomonadota</taxon>
        <taxon>Alphaproteobacteria</taxon>
        <taxon>Hyphomicrobiales</taxon>
        <taxon>Xanthobacteraceae</taxon>
        <taxon>Labrys</taxon>
    </lineage>
</organism>
<dbReference type="InterPro" id="IPR003661">
    <property type="entry name" value="HisK_dim/P_dom"/>
</dbReference>
<dbReference type="Proteomes" id="UP001555786">
    <property type="component" value="Unassembled WGS sequence"/>
</dbReference>
<dbReference type="SMART" id="SM00091">
    <property type="entry name" value="PAS"/>
    <property type="match status" value="2"/>
</dbReference>
<keyword evidence="3" id="KW-0597">Phosphoprotein</keyword>
<dbReference type="InterPro" id="IPR000014">
    <property type="entry name" value="PAS"/>
</dbReference>
<feature type="domain" description="Histidine kinase" evidence="8">
    <location>
        <begin position="517"/>
        <end position="736"/>
    </location>
</feature>
<dbReference type="InterPro" id="IPR036097">
    <property type="entry name" value="HisK_dim/P_sf"/>
</dbReference>
<accession>A0ABV3PKR2</accession>
<reference evidence="9 10" key="1">
    <citation type="submission" date="2024-07" db="EMBL/GenBank/DDBJ databases">
        <title>Description of Labrys sedimenti sp. nov., isolated from a diclofenac-degrading enrichment culture.</title>
        <authorList>
            <person name="Tancsics A."/>
            <person name="Csepanyi A."/>
        </authorList>
    </citation>
    <scope>NUCLEOTIDE SEQUENCE [LARGE SCALE GENOMIC DNA]</scope>
    <source>
        <strain evidence="9 10">LMG 23578</strain>
    </source>
</reference>
<dbReference type="EMBL" id="JBFNQD010000003">
    <property type="protein sequence ID" value="MEW9306207.1"/>
    <property type="molecule type" value="Genomic_DNA"/>
</dbReference>